<reference evidence="2 3" key="1">
    <citation type="journal article" date="2020" name="Nature">
        <title>Six reference-quality genomes reveal evolution of bat adaptations.</title>
        <authorList>
            <person name="Jebb D."/>
            <person name="Huang Z."/>
            <person name="Pippel M."/>
            <person name="Hughes G.M."/>
            <person name="Lavrichenko K."/>
            <person name="Devanna P."/>
            <person name="Winkler S."/>
            <person name="Jermiin L.S."/>
            <person name="Skirmuntt E.C."/>
            <person name="Katzourakis A."/>
            <person name="Burkitt-Gray L."/>
            <person name="Ray D.A."/>
            <person name="Sullivan K.A.M."/>
            <person name="Roscito J.G."/>
            <person name="Kirilenko B.M."/>
            <person name="Davalos L.M."/>
            <person name="Corthals A.P."/>
            <person name="Power M.L."/>
            <person name="Jones G."/>
            <person name="Ransome R.D."/>
            <person name="Dechmann D.K.N."/>
            <person name="Locatelli A.G."/>
            <person name="Puechmaille S.J."/>
            <person name="Fedrigo O."/>
            <person name="Jarvis E.D."/>
            <person name="Hiller M."/>
            <person name="Vernes S.C."/>
            <person name="Myers E.W."/>
            <person name="Teeling E.C."/>
        </authorList>
    </citation>
    <scope>NUCLEOTIDE SEQUENCE [LARGE SCALE GENOMIC DNA]</scope>
    <source>
        <strain evidence="2">MRouAeg1</strain>
        <tissue evidence="2">Muscle</tissue>
    </source>
</reference>
<proteinExistence type="predicted"/>
<comment type="caution">
    <text evidence="2">The sequence shown here is derived from an EMBL/GenBank/DDBJ whole genome shotgun (WGS) entry which is preliminary data.</text>
</comment>
<evidence type="ECO:0000313" key="3">
    <source>
        <dbReference type="Proteomes" id="UP000593571"/>
    </source>
</evidence>
<dbReference type="AlphaFoldDB" id="A0A7J8CIS4"/>
<sequence length="140" mass="14972">MNQFSDLIPTTFAPEILFLLPGHFPGALPASAEKTLDVGGLAGPAEGCGWGRLAPWRSPCLGSRAFLCRWPRARSPRDGAGLNGAAYAGGRHLLPSHGDGERRPTVSQGGGAHIPPWGTLRLTERVQALGRHWRRGPPRL</sequence>
<accession>A0A7J8CIS4</accession>
<evidence type="ECO:0000256" key="1">
    <source>
        <dbReference type="SAM" id="MobiDB-lite"/>
    </source>
</evidence>
<protein>
    <submittedName>
        <fullName evidence="2">Uncharacterized protein</fullName>
    </submittedName>
</protein>
<dbReference type="EMBL" id="JACASE010000014">
    <property type="protein sequence ID" value="KAF6410746.1"/>
    <property type="molecule type" value="Genomic_DNA"/>
</dbReference>
<organism evidence="2 3">
    <name type="scientific">Rousettus aegyptiacus</name>
    <name type="common">Egyptian fruit bat</name>
    <name type="synonym">Pteropus aegyptiacus</name>
    <dbReference type="NCBI Taxonomy" id="9407"/>
    <lineage>
        <taxon>Eukaryota</taxon>
        <taxon>Metazoa</taxon>
        <taxon>Chordata</taxon>
        <taxon>Craniata</taxon>
        <taxon>Vertebrata</taxon>
        <taxon>Euteleostomi</taxon>
        <taxon>Mammalia</taxon>
        <taxon>Eutheria</taxon>
        <taxon>Laurasiatheria</taxon>
        <taxon>Chiroptera</taxon>
        <taxon>Yinpterochiroptera</taxon>
        <taxon>Pteropodoidea</taxon>
        <taxon>Pteropodidae</taxon>
        <taxon>Rousettinae</taxon>
        <taxon>Rousettus</taxon>
    </lineage>
</organism>
<keyword evidence="3" id="KW-1185">Reference proteome</keyword>
<dbReference type="Proteomes" id="UP000593571">
    <property type="component" value="Unassembled WGS sequence"/>
</dbReference>
<gene>
    <name evidence="2" type="ORF">HJG63_009187</name>
</gene>
<evidence type="ECO:0000313" key="2">
    <source>
        <dbReference type="EMBL" id="KAF6410746.1"/>
    </source>
</evidence>
<name>A0A7J8CIS4_ROUAE</name>
<feature type="region of interest" description="Disordered" evidence="1">
    <location>
        <begin position="93"/>
        <end position="117"/>
    </location>
</feature>